<dbReference type="GO" id="GO:0000398">
    <property type="term" value="P:mRNA splicing, via spliceosome"/>
    <property type="evidence" value="ECO:0000318"/>
    <property type="project" value="GO_Central"/>
</dbReference>
<evidence type="ECO:0000256" key="2">
    <source>
        <dbReference type="ARBA" id="ARBA00022737"/>
    </source>
</evidence>
<dbReference type="Gene3D" id="2.130.10.10">
    <property type="entry name" value="YVTN repeat-like/Quinoprotein amine dehydrogenase"/>
    <property type="match status" value="3"/>
</dbReference>
<feature type="repeat" description="WD" evidence="3">
    <location>
        <begin position="231"/>
        <end position="272"/>
    </location>
</feature>
<dbReference type="Pfam" id="PF08799">
    <property type="entry name" value="PRP4"/>
    <property type="match status" value="1"/>
</dbReference>
<dbReference type="SMART" id="SM00500">
    <property type="entry name" value="SFM"/>
    <property type="match status" value="1"/>
</dbReference>
<feature type="repeat" description="WD" evidence="3">
    <location>
        <begin position="356"/>
        <end position="397"/>
    </location>
</feature>
<dbReference type="InterPro" id="IPR019775">
    <property type="entry name" value="WD40_repeat_CS"/>
</dbReference>
<dbReference type="PROSITE" id="PS50082">
    <property type="entry name" value="WD_REPEATS_2"/>
    <property type="match status" value="6"/>
</dbReference>
<evidence type="ECO:0000256" key="3">
    <source>
        <dbReference type="PROSITE-ProRule" id="PRU00221"/>
    </source>
</evidence>
<sequence>MAAEVAKTVALADIPTLHTDGAAAAPKKDEYEVSEASKVAREKHEKDMERILLQRRAAALAVPTSDAAVKEKLRQMGQPVTLFGEREMERRDRLRYLMADEGGDRLPQKQEAKEESVKISAVQKSTFYTEGTADLLRARMEILHFSVPRAADRIARAKRKRENPDEDEEQEIKSVLKSVANFSLDCSEIGDDRPLTGCAFSPDSALLATCGWTGVAKIWSVPDVKKVGALKGHHTERLTDVVFSPDGQNIATASADRTAMVWDLQGNMKMAFKGHLTRLARIAFHPSGAYIGTTSFDKTWRLWDVNTGAEVLLQEGHSRGLYGIAFQCDGSLVASCGMDALTRVWDLRTGRSIMALEGHVKPVLGVDFSKNGYHLATGGEDHTCKIWDLRRKAMLYTIPAHSSLISQVKYEREDGYYLMTASFDNTAKAWSGRDFKPVKTLSGHEGKLTGVDVTSDNQYVVTVAHDRTIKLWSQKNSPADDKEDEEMPDVGEGEQQQHETQELAEMEEEKEEQEQDEGEMEPPVQ</sequence>
<feature type="repeat" description="WD" evidence="3">
    <location>
        <begin position="398"/>
        <end position="440"/>
    </location>
</feature>
<dbReference type="KEGG" id="smo:SELMODRAFT_442802"/>
<dbReference type="Gene3D" id="4.10.280.110">
    <property type="entry name" value="Pre-mRNA processing factor 4 domain"/>
    <property type="match status" value="1"/>
</dbReference>
<accession>D8RWA3</accession>
<dbReference type="PROSITE" id="PS50294">
    <property type="entry name" value="WD_REPEATS_REGION"/>
    <property type="match status" value="5"/>
</dbReference>
<feature type="compositionally biased region" description="Acidic residues" evidence="4">
    <location>
        <begin position="481"/>
        <end position="492"/>
    </location>
</feature>
<dbReference type="SMART" id="SM00320">
    <property type="entry name" value="WD40"/>
    <property type="match status" value="7"/>
</dbReference>
<dbReference type="FunCoup" id="D8RWA3">
    <property type="interactions" value="4191"/>
</dbReference>
<dbReference type="GO" id="GO:0017070">
    <property type="term" value="F:U6 snRNA binding"/>
    <property type="evidence" value="ECO:0000318"/>
    <property type="project" value="GO_Central"/>
</dbReference>
<dbReference type="STRING" id="88036.D8RWA3"/>
<dbReference type="GO" id="GO:0046540">
    <property type="term" value="C:U4/U6 x U5 tri-snRNP complex"/>
    <property type="evidence" value="ECO:0000318"/>
    <property type="project" value="GO_Central"/>
</dbReference>
<dbReference type="InterPro" id="IPR001680">
    <property type="entry name" value="WD40_rpt"/>
</dbReference>
<proteinExistence type="predicted"/>
<dbReference type="GO" id="GO:0030621">
    <property type="term" value="F:U4 snRNA binding"/>
    <property type="evidence" value="ECO:0000318"/>
    <property type="project" value="GO_Central"/>
</dbReference>
<feature type="domain" description="Pre-mRNA processing factor 4 (PRP4)-like" evidence="5">
    <location>
        <begin position="64"/>
        <end position="116"/>
    </location>
</feature>
<dbReference type="HOGENOM" id="CLU_000288_57_20_1"/>
<keyword evidence="7" id="KW-1185">Reference proteome</keyword>
<feature type="repeat" description="WD" evidence="3">
    <location>
        <begin position="272"/>
        <end position="313"/>
    </location>
</feature>
<evidence type="ECO:0000259" key="5">
    <source>
        <dbReference type="SMART" id="SM00500"/>
    </source>
</evidence>
<dbReference type="OMA" id="ARIDIAM"/>
<evidence type="ECO:0000313" key="6">
    <source>
        <dbReference type="EMBL" id="EFJ23633.1"/>
    </source>
</evidence>
<dbReference type="PRINTS" id="PR00320">
    <property type="entry name" value="GPROTEINBRPT"/>
</dbReference>
<dbReference type="Pfam" id="PF00400">
    <property type="entry name" value="WD40"/>
    <property type="match status" value="7"/>
</dbReference>
<dbReference type="OrthoDB" id="540662at2759"/>
<dbReference type="Proteomes" id="UP000001514">
    <property type="component" value="Unassembled WGS sequence"/>
</dbReference>
<reference evidence="6 7" key="1">
    <citation type="journal article" date="2011" name="Science">
        <title>The Selaginella genome identifies genetic changes associated with the evolution of vascular plants.</title>
        <authorList>
            <person name="Banks J.A."/>
            <person name="Nishiyama T."/>
            <person name="Hasebe M."/>
            <person name="Bowman J.L."/>
            <person name="Gribskov M."/>
            <person name="dePamphilis C."/>
            <person name="Albert V.A."/>
            <person name="Aono N."/>
            <person name="Aoyama T."/>
            <person name="Ambrose B.A."/>
            <person name="Ashton N.W."/>
            <person name="Axtell M.J."/>
            <person name="Barker E."/>
            <person name="Barker M.S."/>
            <person name="Bennetzen J.L."/>
            <person name="Bonawitz N.D."/>
            <person name="Chapple C."/>
            <person name="Cheng C."/>
            <person name="Correa L.G."/>
            <person name="Dacre M."/>
            <person name="DeBarry J."/>
            <person name="Dreyer I."/>
            <person name="Elias M."/>
            <person name="Engstrom E.M."/>
            <person name="Estelle M."/>
            <person name="Feng L."/>
            <person name="Finet C."/>
            <person name="Floyd S.K."/>
            <person name="Frommer W.B."/>
            <person name="Fujita T."/>
            <person name="Gramzow L."/>
            <person name="Gutensohn M."/>
            <person name="Harholt J."/>
            <person name="Hattori M."/>
            <person name="Heyl A."/>
            <person name="Hirai T."/>
            <person name="Hiwatashi Y."/>
            <person name="Ishikawa M."/>
            <person name="Iwata M."/>
            <person name="Karol K.G."/>
            <person name="Koehler B."/>
            <person name="Kolukisaoglu U."/>
            <person name="Kubo M."/>
            <person name="Kurata T."/>
            <person name="Lalonde S."/>
            <person name="Li K."/>
            <person name="Li Y."/>
            <person name="Litt A."/>
            <person name="Lyons E."/>
            <person name="Manning G."/>
            <person name="Maruyama T."/>
            <person name="Michael T.P."/>
            <person name="Mikami K."/>
            <person name="Miyazaki S."/>
            <person name="Morinaga S."/>
            <person name="Murata T."/>
            <person name="Mueller-Roeber B."/>
            <person name="Nelson D.R."/>
            <person name="Obara M."/>
            <person name="Oguri Y."/>
            <person name="Olmstead R.G."/>
            <person name="Onodera N."/>
            <person name="Petersen B.L."/>
            <person name="Pils B."/>
            <person name="Prigge M."/>
            <person name="Rensing S.A."/>
            <person name="Riano-Pachon D.M."/>
            <person name="Roberts A.W."/>
            <person name="Sato Y."/>
            <person name="Scheller H.V."/>
            <person name="Schulz B."/>
            <person name="Schulz C."/>
            <person name="Shakirov E.V."/>
            <person name="Shibagaki N."/>
            <person name="Shinohara N."/>
            <person name="Shippen D.E."/>
            <person name="Soerensen I."/>
            <person name="Sotooka R."/>
            <person name="Sugimoto N."/>
            <person name="Sugita M."/>
            <person name="Sumikawa N."/>
            <person name="Tanurdzic M."/>
            <person name="Theissen G."/>
            <person name="Ulvskov P."/>
            <person name="Wakazuki S."/>
            <person name="Weng J.K."/>
            <person name="Willats W.W."/>
            <person name="Wipf D."/>
            <person name="Wolf P.G."/>
            <person name="Yang L."/>
            <person name="Zimmer A.D."/>
            <person name="Zhu Q."/>
            <person name="Mitros T."/>
            <person name="Hellsten U."/>
            <person name="Loque D."/>
            <person name="Otillar R."/>
            <person name="Salamov A."/>
            <person name="Schmutz J."/>
            <person name="Shapiro H."/>
            <person name="Lindquist E."/>
            <person name="Lucas S."/>
            <person name="Rokhsar D."/>
            <person name="Grigoriev I.V."/>
        </authorList>
    </citation>
    <scope>NUCLEOTIDE SEQUENCE [LARGE SCALE GENOMIC DNA]</scope>
</reference>
<name>D8RWA3_SELML</name>
<organism evidence="7">
    <name type="scientific">Selaginella moellendorffii</name>
    <name type="common">Spikemoss</name>
    <dbReference type="NCBI Taxonomy" id="88036"/>
    <lineage>
        <taxon>Eukaryota</taxon>
        <taxon>Viridiplantae</taxon>
        <taxon>Streptophyta</taxon>
        <taxon>Embryophyta</taxon>
        <taxon>Tracheophyta</taxon>
        <taxon>Lycopodiopsida</taxon>
        <taxon>Selaginellales</taxon>
        <taxon>Selaginellaceae</taxon>
        <taxon>Selaginella</taxon>
    </lineage>
</organism>
<evidence type="ECO:0000313" key="7">
    <source>
        <dbReference type="Proteomes" id="UP000001514"/>
    </source>
</evidence>
<feature type="compositionally biased region" description="Acidic residues" evidence="4">
    <location>
        <begin position="502"/>
        <end position="525"/>
    </location>
</feature>
<feature type="region of interest" description="Disordered" evidence="4">
    <location>
        <begin position="15"/>
        <end position="44"/>
    </location>
</feature>
<dbReference type="CDD" id="cd00200">
    <property type="entry name" value="WD40"/>
    <property type="match status" value="1"/>
</dbReference>
<dbReference type="InParanoid" id="D8RWA3"/>
<keyword evidence="2" id="KW-0677">Repeat</keyword>
<feature type="region of interest" description="Disordered" evidence="4">
    <location>
        <begin position="472"/>
        <end position="525"/>
    </location>
</feature>
<dbReference type="PANTHER" id="PTHR19846">
    <property type="entry name" value="WD40 REPEAT PROTEIN"/>
    <property type="match status" value="1"/>
</dbReference>
<evidence type="ECO:0000256" key="4">
    <source>
        <dbReference type="SAM" id="MobiDB-lite"/>
    </source>
</evidence>
<dbReference type="InterPro" id="IPR015943">
    <property type="entry name" value="WD40/YVTN_repeat-like_dom_sf"/>
</dbReference>
<keyword evidence="1 3" id="KW-0853">WD repeat</keyword>
<dbReference type="eggNOG" id="KOG0272">
    <property type="taxonomic scope" value="Eukaryota"/>
</dbReference>
<dbReference type="Gramene" id="EFJ23633">
    <property type="protein sequence ID" value="EFJ23633"/>
    <property type="gene ID" value="SELMODRAFT_442802"/>
</dbReference>
<dbReference type="AlphaFoldDB" id="D8RWA3"/>
<dbReference type="PROSITE" id="PS00678">
    <property type="entry name" value="WD_REPEATS_1"/>
    <property type="match status" value="4"/>
</dbReference>
<dbReference type="PANTHER" id="PTHR19846:SF0">
    <property type="entry name" value="PRE-MRNA PROCESSING FACTOR 4"/>
    <property type="match status" value="1"/>
</dbReference>
<gene>
    <name evidence="6" type="ORF">SELMODRAFT_442802</name>
</gene>
<feature type="repeat" description="WD" evidence="3">
    <location>
        <begin position="441"/>
        <end position="473"/>
    </location>
</feature>
<dbReference type="FunFam" id="2.130.10.10:FF:000689">
    <property type="entry name" value="U4/U6 small nuclear ribonucleoprotein PRP4-like protein"/>
    <property type="match status" value="1"/>
</dbReference>
<dbReference type="InterPro" id="IPR020472">
    <property type="entry name" value="WD40_PAC1"/>
</dbReference>
<dbReference type="SUPFAM" id="SSF50978">
    <property type="entry name" value="WD40 repeat-like"/>
    <property type="match status" value="1"/>
</dbReference>
<feature type="repeat" description="WD" evidence="3">
    <location>
        <begin position="314"/>
        <end position="355"/>
    </location>
</feature>
<evidence type="ECO:0000256" key="1">
    <source>
        <dbReference type="ARBA" id="ARBA00022574"/>
    </source>
</evidence>
<dbReference type="InterPro" id="IPR036322">
    <property type="entry name" value="WD40_repeat_dom_sf"/>
</dbReference>
<dbReference type="EMBL" id="GL377592">
    <property type="protein sequence ID" value="EFJ23633.1"/>
    <property type="molecule type" value="Genomic_DNA"/>
</dbReference>
<protein>
    <recommendedName>
        <fullName evidence="5">Pre-mRNA processing factor 4 (PRP4)-like domain-containing protein</fullName>
    </recommendedName>
</protein>
<dbReference type="SUPFAM" id="SSF158230">
    <property type="entry name" value="PRP4-like"/>
    <property type="match status" value="1"/>
</dbReference>
<dbReference type="InterPro" id="IPR014906">
    <property type="entry name" value="PRP4-like"/>
</dbReference>
<dbReference type="InterPro" id="IPR036285">
    <property type="entry name" value="PRP4-like_sf"/>
</dbReference>